<dbReference type="InterPro" id="IPR035983">
    <property type="entry name" value="Hect_E3_ubiquitin_ligase"/>
</dbReference>
<protein>
    <recommendedName>
        <fullName evidence="2">HECT-type E3 ubiquitin transferase</fullName>
        <ecNumber evidence="2">2.3.2.26</ecNumber>
    </recommendedName>
</protein>
<reference evidence="7 8" key="1">
    <citation type="journal article" date="2016" name="Mol. Biol. Evol.">
        <title>Comparative Genomics of Early-Diverging Mushroom-Forming Fungi Provides Insights into the Origins of Lignocellulose Decay Capabilities.</title>
        <authorList>
            <person name="Nagy L.G."/>
            <person name="Riley R."/>
            <person name="Tritt A."/>
            <person name="Adam C."/>
            <person name="Daum C."/>
            <person name="Floudas D."/>
            <person name="Sun H."/>
            <person name="Yadav J.S."/>
            <person name="Pangilinan J."/>
            <person name="Larsson K.H."/>
            <person name="Matsuura K."/>
            <person name="Barry K."/>
            <person name="Labutti K."/>
            <person name="Kuo R."/>
            <person name="Ohm R.A."/>
            <person name="Bhattacharya S.S."/>
            <person name="Shirouzu T."/>
            <person name="Yoshinaga Y."/>
            <person name="Martin F.M."/>
            <person name="Grigoriev I.V."/>
            <person name="Hibbett D.S."/>
        </authorList>
    </citation>
    <scope>NUCLEOTIDE SEQUENCE [LARGE SCALE GENOMIC DNA]</scope>
    <source>
        <strain evidence="7 8">TUFC12733</strain>
    </source>
</reference>
<dbReference type="Gene3D" id="3.30.2410.10">
    <property type="entry name" value="Hect, E3 ligase catalytic domain"/>
    <property type="match status" value="1"/>
</dbReference>
<dbReference type="GO" id="GO:0000209">
    <property type="term" value="P:protein polyubiquitination"/>
    <property type="evidence" value="ECO:0007669"/>
    <property type="project" value="InterPro"/>
</dbReference>
<keyword evidence="4 5" id="KW-0833">Ubl conjugation pathway</keyword>
<dbReference type="InterPro" id="IPR044611">
    <property type="entry name" value="E3A/B/C-like"/>
</dbReference>
<keyword evidence="3" id="KW-0808">Transferase</keyword>
<proteinExistence type="predicted"/>
<dbReference type="Proteomes" id="UP000076738">
    <property type="component" value="Unassembled WGS sequence"/>
</dbReference>
<feature type="domain" description="HECT" evidence="6">
    <location>
        <begin position="54"/>
        <end position="143"/>
    </location>
</feature>
<evidence type="ECO:0000256" key="1">
    <source>
        <dbReference type="ARBA" id="ARBA00000885"/>
    </source>
</evidence>
<evidence type="ECO:0000256" key="4">
    <source>
        <dbReference type="ARBA" id="ARBA00022786"/>
    </source>
</evidence>
<gene>
    <name evidence="7" type="ORF">CALVIDRAFT_525307</name>
</gene>
<dbReference type="GO" id="GO:0061630">
    <property type="term" value="F:ubiquitin protein ligase activity"/>
    <property type="evidence" value="ECO:0007669"/>
    <property type="project" value="UniProtKB-EC"/>
</dbReference>
<comment type="caution">
    <text evidence="5">Lacks conserved residue(s) required for the propagation of feature annotation.</text>
</comment>
<organism evidence="7 8">
    <name type="scientific">Calocera viscosa (strain TUFC12733)</name>
    <dbReference type="NCBI Taxonomy" id="1330018"/>
    <lineage>
        <taxon>Eukaryota</taxon>
        <taxon>Fungi</taxon>
        <taxon>Dikarya</taxon>
        <taxon>Basidiomycota</taxon>
        <taxon>Agaricomycotina</taxon>
        <taxon>Dacrymycetes</taxon>
        <taxon>Dacrymycetales</taxon>
        <taxon>Dacrymycetaceae</taxon>
        <taxon>Calocera</taxon>
    </lineage>
</organism>
<dbReference type="EMBL" id="KV417271">
    <property type="protein sequence ID" value="KZO99779.1"/>
    <property type="molecule type" value="Genomic_DNA"/>
</dbReference>
<dbReference type="GO" id="GO:0006511">
    <property type="term" value="P:ubiquitin-dependent protein catabolic process"/>
    <property type="evidence" value="ECO:0007669"/>
    <property type="project" value="TreeGrafter"/>
</dbReference>
<evidence type="ECO:0000313" key="8">
    <source>
        <dbReference type="Proteomes" id="UP000076738"/>
    </source>
</evidence>
<keyword evidence="8" id="KW-1185">Reference proteome</keyword>
<dbReference type="Gene3D" id="3.90.1750.10">
    <property type="entry name" value="Hect, E3 ligase catalytic domains"/>
    <property type="match status" value="1"/>
</dbReference>
<comment type="catalytic activity">
    <reaction evidence="1">
        <text>S-ubiquitinyl-[E2 ubiquitin-conjugating enzyme]-L-cysteine + [acceptor protein]-L-lysine = [E2 ubiquitin-conjugating enzyme]-L-cysteine + N(6)-ubiquitinyl-[acceptor protein]-L-lysine.</text>
        <dbReference type="EC" id="2.3.2.26"/>
    </reaction>
</comment>
<dbReference type="InterPro" id="IPR000569">
    <property type="entry name" value="HECT_dom"/>
</dbReference>
<sequence length="249" mass="28668">MGDRVLARAAFRHPVKREDQLTTDAPKQAFTFCPQPIRSEHLSDDGFDRFCSAETSELKGRIRVTFLDRDGHREQWLDGGGPWEEFVFTLLEESFDPERGLWAKNEEQDLFPYPPIVAREAPQLKWYKFIRRMLGKVLYDNILYSQQVGQAGRLNPLASLDTYFHRSLVALKQWESDDCLDLDTCVDIVDIDLAQPITFTRRCSSDDQSRLPTAMTCFSTLKLPLYKSAHDMRDKLLQSITADAGFNLP</sequence>
<evidence type="ECO:0000256" key="2">
    <source>
        <dbReference type="ARBA" id="ARBA00012485"/>
    </source>
</evidence>
<evidence type="ECO:0000256" key="3">
    <source>
        <dbReference type="ARBA" id="ARBA00022679"/>
    </source>
</evidence>
<evidence type="ECO:0000313" key="7">
    <source>
        <dbReference type="EMBL" id="KZO99779.1"/>
    </source>
</evidence>
<feature type="active site" description="Glycyl thioester intermediate" evidence="5">
    <location>
        <position position="217"/>
    </location>
</feature>
<feature type="domain" description="HECT" evidence="6">
    <location>
        <begin position="206"/>
        <end position="249"/>
    </location>
</feature>
<dbReference type="OrthoDB" id="8068875at2759"/>
<dbReference type="EC" id="2.3.2.26" evidence="2"/>
<dbReference type="PANTHER" id="PTHR45700:SF2">
    <property type="entry name" value="UBIQUITIN-PROTEIN LIGASE E3C"/>
    <property type="match status" value="1"/>
</dbReference>
<evidence type="ECO:0000259" key="6">
    <source>
        <dbReference type="PROSITE" id="PS50237"/>
    </source>
</evidence>
<name>A0A167QHZ1_CALVF</name>
<dbReference type="PANTHER" id="PTHR45700">
    <property type="entry name" value="UBIQUITIN-PROTEIN LIGASE E3C"/>
    <property type="match status" value="1"/>
</dbReference>
<dbReference type="STRING" id="1330018.A0A167QHZ1"/>
<dbReference type="Pfam" id="PF00632">
    <property type="entry name" value="HECT"/>
    <property type="match status" value="1"/>
</dbReference>
<dbReference type="SUPFAM" id="SSF56204">
    <property type="entry name" value="Hect, E3 ligase catalytic domain"/>
    <property type="match status" value="1"/>
</dbReference>
<dbReference type="SMART" id="SM00119">
    <property type="entry name" value="HECTc"/>
    <property type="match status" value="1"/>
</dbReference>
<dbReference type="AlphaFoldDB" id="A0A167QHZ1"/>
<evidence type="ECO:0000256" key="5">
    <source>
        <dbReference type="PROSITE-ProRule" id="PRU00104"/>
    </source>
</evidence>
<accession>A0A167QHZ1</accession>
<dbReference type="PROSITE" id="PS50237">
    <property type="entry name" value="HECT"/>
    <property type="match status" value="2"/>
</dbReference>